<dbReference type="AlphaFoldDB" id="A0A1V0URN1"/>
<evidence type="ECO:0000313" key="8">
    <source>
        <dbReference type="EMBL" id="ARF67939.1"/>
    </source>
</evidence>
<dbReference type="InterPro" id="IPR015422">
    <property type="entry name" value="PyrdxlP-dep_Trfase_small"/>
</dbReference>
<evidence type="ECO:0000256" key="7">
    <source>
        <dbReference type="RuleBase" id="RU000382"/>
    </source>
</evidence>
<gene>
    <name evidence="8" type="ORF">B7C51_09035</name>
</gene>
<dbReference type="Pfam" id="PF00282">
    <property type="entry name" value="Pyridoxal_deC"/>
    <property type="match status" value="1"/>
</dbReference>
<dbReference type="InterPro" id="IPR015421">
    <property type="entry name" value="PyrdxlP-dep_Trfase_major"/>
</dbReference>
<evidence type="ECO:0008006" key="10">
    <source>
        <dbReference type="Google" id="ProtNLM"/>
    </source>
</evidence>
<reference evidence="8 9" key="1">
    <citation type="submission" date="2017-03" db="EMBL/GenBank/DDBJ databases">
        <title>Paenibacillus larvae genome sequencing.</title>
        <authorList>
            <person name="Dingman D.W."/>
        </authorList>
    </citation>
    <scope>NUCLEOTIDE SEQUENCE [LARGE SCALE GENOMIC DNA]</scope>
    <source>
        <strain evidence="8 9">SAG 10367</strain>
    </source>
</reference>
<keyword evidence="4 6" id="KW-0663">Pyridoxal phosphate</keyword>
<keyword evidence="5 7" id="KW-0456">Lyase</keyword>
<dbReference type="InterPro" id="IPR002129">
    <property type="entry name" value="PyrdxlP-dep_de-COase"/>
</dbReference>
<accession>A0A1V0URN1</accession>
<dbReference type="SUPFAM" id="SSF53383">
    <property type="entry name" value="PLP-dependent transferases"/>
    <property type="match status" value="1"/>
</dbReference>
<evidence type="ECO:0000313" key="9">
    <source>
        <dbReference type="Proteomes" id="UP000192727"/>
    </source>
</evidence>
<dbReference type="RefSeq" id="WP_083039725.1">
    <property type="nucleotide sequence ID" value="NZ_CP020557.1"/>
</dbReference>
<keyword evidence="3" id="KW-0210">Decarboxylase</keyword>
<dbReference type="GO" id="GO:0019752">
    <property type="term" value="P:carboxylic acid metabolic process"/>
    <property type="evidence" value="ECO:0007669"/>
    <property type="project" value="InterPro"/>
</dbReference>
<dbReference type="InterPro" id="IPR015424">
    <property type="entry name" value="PyrdxlP-dep_Trfase"/>
</dbReference>
<dbReference type="Gene3D" id="3.40.640.10">
    <property type="entry name" value="Type I PLP-dependent aspartate aminotransferase-like (Major domain)"/>
    <property type="match status" value="1"/>
</dbReference>
<feature type="modified residue" description="N6-(pyridoxal phosphate)lysine" evidence="6">
    <location>
        <position position="336"/>
    </location>
</feature>
<dbReference type="PANTHER" id="PTHR45677">
    <property type="entry name" value="GLUTAMATE DECARBOXYLASE-RELATED"/>
    <property type="match status" value="1"/>
</dbReference>
<evidence type="ECO:0000256" key="2">
    <source>
        <dbReference type="ARBA" id="ARBA00009533"/>
    </source>
</evidence>
<evidence type="ECO:0000256" key="5">
    <source>
        <dbReference type="ARBA" id="ARBA00023239"/>
    </source>
</evidence>
<dbReference type="Proteomes" id="UP000192727">
    <property type="component" value="Chromosome"/>
</dbReference>
<evidence type="ECO:0000256" key="6">
    <source>
        <dbReference type="PIRSR" id="PIRSR602129-50"/>
    </source>
</evidence>
<dbReference type="Gene3D" id="3.90.1150.10">
    <property type="entry name" value="Aspartate Aminotransferase, domain 1"/>
    <property type="match status" value="1"/>
</dbReference>
<comment type="cofactor">
    <cofactor evidence="1 6 7">
        <name>pyridoxal 5'-phosphate</name>
        <dbReference type="ChEBI" id="CHEBI:597326"/>
    </cofactor>
</comment>
<evidence type="ECO:0000256" key="4">
    <source>
        <dbReference type="ARBA" id="ARBA00022898"/>
    </source>
</evidence>
<evidence type="ECO:0000256" key="3">
    <source>
        <dbReference type="ARBA" id="ARBA00022793"/>
    </source>
</evidence>
<evidence type="ECO:0000256" key="1">
    <source>
        <dbReference type="ARBA" id="ARBA00001933"/>
    </source>
</evidence>
<protein>
    <recommendedName>
        <fullName evidence="10">Pyridoxal-dependent aspartate 1-decarboxylase</fullName>
    </recommendedName>
</protein>
<sequence length="532" mass="59495">MEPLFSRPLINIREYLRLVFEPSDNQRDLEERMDRYVTDVIEKLYGASSVTSDTELNVLSLGQETIVPRVAVHPEQYLSQLVREVVHHCINTSSPNFIGHMTSALPMFFRPLSRLLVALNQNVVKVETSKSFTVHERQTLTFMHHLVYGCSESFYAEHGQNPASTLGIVTSGGTLSNLTALWIARNTALYSQEADIERDGYALALQKNGYRRGVIIGSSLMHYSIDKAADILGLGSDSIIRIDCDSRGRMDLIKLAKEMTACQERKDCILAIIGIAGTTESGAIDPLESIAGLARAKDIHFHVDAAWGGPLLMSDVHKYKLRGIEWADTVTIDGHKQMYLPMGIGLLLMKDPHAAARIEKKAKYIIREGSFDLGRRSLEGSRPAMSMFLHAGLHLLGREGYGYLLDEGVRKTQWMANLLVGHPAFELIGEPEINILTYRYIPTSLREAVRTCTLRPEENDRINRLNICLQEIQSRQGVSFVSRTTLCGIDGLPESVVVLRVILANPLTTEEHIKNILEVQQKIAGELELTFE</sequence>
<dbReference type="GO" id="GO:0004058">
    <property type="term" value="F:aromatic-L-amino-acid decarboxylase activity"/>
    <property type="evidence" value="ECO:0007669"/>
    <property type="project" value="UniProtKB-ARBA"/>
</dbReference>
<dbReference type="GO" id="GO:0005737">
    <property type="term" value="C:cytoplasm"/>
    <property type="evidence" value="ECO:0007669"/>
    <property type="project" value="TreeGrafter"/>
</dbReference>
<organism evidence="8 9">
    <name type="scientific">Paenibacillus larvae subsp. pulvifaciens</name>
    <dbReference type="NCBI Taxonomy" id="1477"/>
    <lineage>
        <taxon>Bacteria</taxon>
        <taxon>Bacillati</taxon>
        <taxon>Bacillota</taxon>
        <taxon>Bacilli</taxon>
        <taxon>Bacillales</taxon>
        <taxon>Paenibacillaceae</taxon>
        <taxon>Paenibacillus</taxon>
    </lineage>
</organism>
<dbReference type="EMBL" id="CP020557">
    <property type="protein sequence ID" value="ARF67939.1"/>
    <property type="molecule type" value="Genomic_DNA"/>
</dbReference>
<name>A0A1V0URN1_9BACL</name>
<comment type="similarity">
    <text evidence="2 7">Belongs to the group II decarboxylase family.</text>
</comment>
<dbReference type="GO" id="GO:0030170">
    <property type="term" value="F:pyridoxal phosphate binding"/>
    <property type="evidence" value="ECO:0007669"/>
    <property type="project" value="InterPro"/>
</dbReference>
<proteinExistence type="inferred from homology"/>
<dbReference type="PANTHER" id="PTHR45677:SF8">
    <property type="entry name" value="CYSTEINE SULFINIC ACID DECARBOXYLASE"/>
    <property type="match status" value="1"/>
</dbReference>